<dbReference type="Proteomes" id="UP000436181">
    <property type="component" value="Unassembled WGS sequence"/>
</dbReference>
<comment type="caution">
    <text evidence="2">The sequence shown here is derived from an EMBL/GenBank/DDBJ whole genome shotgun (WGS) entry which is preliminary data.</text>
</comment>
<feature type="compositionally biased region" description="Basic residues" evidence="1">
    <location>
        <begin position="249"/>
        <end position="271"/>
    </location>
</feature>
<reference evidence="2 3" key="1">
    <citation type="submission" date="2019-10" db="EMBL/GenBank/DDBJ databases">
        <title>Corynebacterium sp novel species isolated from the respiratory tract of Marmot.</title>
        <authorList>
            <person name="Zhang G."/>
        </authorList>
    </citation>
    <scope>NUCLEOTIDE SEQUENCE [LARGE SCALE GENOMIC DNA]</scope>
    <source>
        <strain evidence="2 3">336</strain>
    </source>
</reference>
<keyword evidence="3" id="KW-1185">Reference proteome</keyword>
<feature type="compositionally biased region" description="Basic and acidic residues" evidence="1">
    <location>
        <begin position="236"/>
        <end position="248"/>
    </location>
</feature>
<evidence type="ECO:0008006" key="4">
    <source>
        <dbReference type="Google" id="ProtNLM"/>
    </source>
</evidence>
<evidence type="ECO:0000256" key="1">
    <source>
        <dbReference type="SAM" id="MobiDB-lite"/>
    </source>
</evidence>
<protein>
    <recommendedName>
        <fullName evidence="4">Cobalamin biosynthesis protein CbiX</fullName>
    </recommendedName>
</protein>
<organism evidence="2 3">
    <name type="scientific">Corynebacterium zhongnanshanii</name>
    <dbReference type="NCBI Taxonomy" id="2768834"/>
    <lineage>
        <taxon>Bacteria</taxon>
        <taxon>Bacillati</taxon>
        <taxon>Actinomycetota</taxon>
        <taxon>Actinomycetes</taxon>
        <taxon>Mycobacteriales</taxon>
        <taxon>Corynebacteriaceae</taxon>
        <taxon>Corynebacterium</taxon>
    </lineage>
</organism>
<gene>
    <name evidence="2" type="ORF">F8377_00435</name>
</gene>
<evidence type="ECO:0000313" key="2">
    <source>
        <dbReference type="EMBL" id="KAB3522691.1"/>
    </source>
</evidence>
<evidence type="ECO:0000313" key="3">
    <source>
        <dbReference type="Proteomes" id="UP000436181"/>
    </source>
</evidence>
<dbReference type="RefSeq" id="WP_151843609.1">
    <property type="nucleotide sequence ID" value="NZ_WBZJ01000001.1"/>
</dbReference>
<sequence>MTHTYTHTDVPVVLYATAEATDTHYLHEVTGLPVVRSARELSAIVHDRVCVVPMCTGRDLTSITHAAQALRWLTERTSLRAALATPVCTSTYAIARMRHHLRRLAPTHDAVVFLAAAVDPFADAELCRRVRLAQQFSESTEVALAFDDPGQRGADCWPTLPEVTSRLHKIMDGQPTVAVVRADFHAPRAESCEAHALMPGSALKTAVLASVKKALHAQEHGDDGIAAGLLADHDQGFAHSHGDEDHAHGHAHSHAHAHAHGHAHSHSHSHH</sequence>
<feature type="region of interest" description="Disordered" evidence="1">
    <location>
        <begin position="236"/>
        <end position="271"/>
    </location>
</feature>
<dbReference type="EMBL" id="WBZJ01000001">
    <property type="protein sequence ID" value="KAB3522691.1"/>
    <property type="molecule type" value="Genomic_DNA"/>
</dbReference>
<accession>A0ABQ6VJM7</accession>
<proteinExistence type="predicted"/>
<name>A0ABQ6VJM7_9CORY</name>